<accession>A0AC35TYW6</accession>
<protein>
    <submittedName>
        <fullName evidence="2">PL48 domain-containing protein</fullName>
    </submittedName>
</protein>
<dbReference type="Proteomes" id="UP000095286">
    <property type="component" value="Unplaced"/>
</dbReference>
<reference evidence="2" key="1">
    <citation type="submission" date="2016-11" db="UniProtKB">
        <authorList>
            <consortium name="WormBaseParasite"/>
        </authorList>
    </citation>
    <scope>IDENTIFICATION</scope>
    <source>
        <strain evidence="2">KR3021</strain>
    </source>
</reference>
<evidence type="ECO:0000313" key="1">
    <source>
        <dbReference type="Proteomes" id="UP000095286"/>
    </source>
</evidence>
<proteinExistence type="predicted"/>
<organism evidence="1 2">
    <name type="scientific">Rhabditophanes sp. KR3021</name>
    <dbReference type="NCBI Taxonomy" id="114890"/>
    <lineage>
        <taxon>Eukaryota</taxon>
        <taxon>Metazoa</taxon>
        <taxon>Ecdysozoa</taxon>
        <taxon>Nematoda</taxon>
        <taxon>Chromadorea</taxon>
        <taxon>Rhabditida</taxon>
        <taxon>Tylenchina</taxon>
        <taxon>Panagrolaimomorpha</taxon>
        <taxon>Strongyloidoidea</taxon>
        <taxon>Alloionematidae</taxon>
        <taxon>Rhabditophanes</taxon>
    </lineage>
</organism>
<name>A0AC35TYW6_9BILA</name>
<sequence length="887" mass="99765">MFAVSSGDKNNRDNICIQMEVANMMGRLQVEIKGIIGFARLANGDSFEITIKHGSQKIKSRGKTMTDKTQIWDINTLMIDCLPNHPLDVKVQEIKFFKSKVLSERSFDPSNFLTTTSQLVTMNLNSSGTIKLQFIITWIPLLSSKTRAAAQPMPCVNPTLIRSATQLSSNAFTSPLLTIKNSTSFSGTHTLNRHLTTKKNQQIVPDKLPKTRVILRDKKRNKSQHNDFGQKDQWRASTTLLDSAYNDLSKSIPTLDSLSALKELSRSRSNLDSGKGYVEENDVKEKRISKFFTTKLSAANKGKKNWARSLSMHQLTTPHSPPSPKAESVTLNGSQDESDTGLKHRTKNESYFNSTTSNSSGIGSEVSSHSELGLKTIDQLLGIIDTLRRKISDLRSAELVEINAFEAGMLSWESVLKFNRANLIEDRKCGKLSKSRGMPNGYAKRDTLYNALNSLKTNDSGHMPHLDNLDDNILLDSYNDSIVNKNDSGIYISKPSQMTSSIGRCYYGQVSPNTSDRVYQNASTLNGSCGPSQRRFKQFRERRKSIGLVFDQSSVSDSSSSSNMWSNGQDTHTPDYGFDFYKSATSNGQLDDCLKHHLNHALEGINRLTVILTKSPFEYKLNQLLLSLDNDTSALEEMMLINDNLPNIPNVSNMLSELGVDCEVQELWLGICYTLSSFLIVPRKEMTHKIHSFVYPIVTGRYPDLVDQVVTNFMALMCDETYWNSQFISLYQFISMVRGKPLKNYFENMAHEAWIKGTLKSNDPQLVNEIMFRLSNVPMLPPLESLRSIALVMLSENTDCTRPIVNYLVNSNGELSQDLTSCFLMLLEHDDHSTRRAACRVLSILRPPNVLKQLEYVMNNDPSDYVRKEAKYTLSSIGFNANEITNL</sequence>
<evidence type="ECO:0000313" key="2">
    <source>
        <dbReference type="WBParaSite" id="RSKR_0000579300.1"/>
    </source>
</evidence>
<dbReference type="WBParaSite" id="RSKR_0000579300.1">
    <property type="protein sequence ID" value="RSKR_0000579300.1"/>
    <property type="gene ID" value="RSKR_0000579300"/>
</dbReference>